<dbReference type="OrthoDB" id="1080072at2"/>
<dbReference type="PROSITE" id="PS51257">
    <property type="entry name" value="PROKAR_LIPOPROTEIN"/>
    <property type="match status" value="1"/>
</dbReference>
<protein>
    <submittedName>
        <fullName evidence="2">Uncharacterized protein</fullName>
    </submittedName>
</protein>
<evidence type="ECO:0000256" key="1">
    <source>
        <dbReference type="SAM" id="SignalP"/>
    </source>
</evidence>
<gene>
    <name evidence="2" type="ORF">HMPREF0658_1161</name>
</gene>
<dbReference type="STRING" id="862515.HMPREF0658_1161"/>
<keyword evidence="1" id="KW-0732">Signal</keyword>
<evidence type="ECO:0000313" key="2">
    <source>
        <dbReference type="EMBL" id="EFM01962.1"/>
    </source>
</evidence>
<sequence length="388" mass="42216">MKQGFMKFSLLAAGLALFTACSKENNDENTEEPIKGITFSMSEAPYNTDVEIAGSRASTDKVIKDTFTINGVEAEVTLERDHEQQPATRAITSGNHYTIVVFKAGTNTEVASIKGYFDAAGKFKYDAGSTPIQLSPANYDFICYTHQYATRSGNTIEVPLQYADKAFVCKQLVTITHAKKQEIAFTMKHAGARVRTKLIAVMEPKNVVATLGYQANHVPASTVYDFTTGTFGASTNKNATGKVQAQNYSVQGTVEDATLQMSLLTETGNKYLTVLAGTKPEELVYNITGGTVYNATLNTNGDRKLKAGNAFEANGAYTLTIRLMPQYIYLFEDGQTGPLHAANRQGHIPIAIVFAPHKAIALWNAKGGQNNTQWKKMLAGATYKVILL</sequence>
<accession>E0NSL0</accession>
<reference evidence="2" key="1">
    <citation type="submission" date="2010-07" db="EMBL/GenBank/DDBJ databases">
        <authorList>
            <person name="Muzny D."/>
            <person name="Qin X."/>
            <person name="Deng J."/>
            <person name="Jiang H."/>
            <person name="Liu Y."/>
            <person name="Qu J."/>
            <person name="Song X.-Z."/>
            <person name="Zhang L."/>
            <person name="Thornton R."/>
            <person name="Coyle M."/>
            <person name="Francisco L."/>
            <person name="Jackson L."/>
            <person name="Javaid M."/>
            <person name="Korchina V."/>
            <person name="Kovar C."/>
            <person name="Mata R."/>
            <person name="Mathew T."/>
            <person name="Ngo R."/>
            <person name="Nguyen L."/>
            <person name="Nguyen N."/>
            <person name="Okwuonu G."/>
            <person name="Ongeri F."/>
            <person name="Pham C."/>
            <person name="Simmons D."/>
            <person name="Wilczek-Boney K."/>
            <person name="Hale W."/>
            <person name="Jakkamsetti A."/>
            <person name="Pham P."/>
            <person name="Ruth R."/>
            <person name="San Lucas F."/>
            <person name="Warren J."/>
            <person name="Zhang J."/>
            <person name="Zhao Z."/>
            <person name="Zhou C."/>
            <person name="Zhu D."/>
            <person name="Lee S."/>
            <person name="Bess C."/>
            <person name="Blankenburg K."/>
            <person name="Forbes L."/>
            <person name="Fu Q."/>
            <person name="Gubbala S."/>
            <person name="Hirani K."/>
            <person name="Jayaseelan J.C."/>
            <person name="Lara F."/>
            <person name="Munidasa M."/>
            <person name="Palculict T."/>
            <person name="Patil S."/>
            <person name="Pu L.-L."/>
            <person name="Saada N."/>
            <person name="Tang L."/>
            <person name="Weissenberger G."/>
            <person name="Zhu Y."/>
            <person name="Hemphill L."/>
            <person name="Shang Y."/>
            <person name="Youmans B."/>
            <person name="Ayvaz T."/>
            <person name="Ross M."/>
            <person name="Santibanez J."/>
            <person name="Aqrawi P."/>
            <person name="Gross S."/>
            <person name="Joshi V."/>
            <person name="Fowler G."/>
            <person name="Nazareth L."/>
            <person name="Reid J."/>
            <person name="Worley K."/>
            <person name="Petrosino J."/>
            <person name="Highlander S."/>
            <person name="Gibbs R."/>
        </authorList>
    </citation>
    <scope>NUCLEOTIDE SEQUENCE [LARGE SCALE GENOMIC DNA]</scope>
    <source>
        <strain evidence="2">DSM 16973</strain>
    </source>
</reference>
<feature type="chain" id="PRO_5003138249" evidence="1">
    <location>
        <begin position="23"/>
        <end position="388"/>
    </location>
</feature>
<dbReference type="EMBL" id="AEEI01000036">
    <property type="protein sequence ID" value="EFM01962.1"/>
    <property type="molecule type" value="Genomic_DNA"/>
</dbReference>
<dbReference type="BioCyc" id="PMAR862515-HMP:GMOO-1180-MONOMER"/>
<organism evidence="2 3">
    <name type="scientific">Hoylesella marshii DSM 16973 = JCM 13450</name>
    <dbReference type="NCBI Taxonomy" id="862515"/>
    <lineage>
        <taxon>Bacteria</taxon>
        <taxon>Pseudomonadati</taxon>
        <taxon>Bacteroidota</taxon>
        <taxon>Bacteroidia</taxon>
        <taxon>Bacteroidales</taxon>
        <taxon>Prevotellaceae</taxon>
        <taxon>Hoylesella</taxon>
    </lineage>
</organism>
<proteinExistence type="predicted"/>
<dbReference type="HOGENOM" id="CLU_028180_0_0_10"/>
<feature type="signal peptide" evidence="1">
    <location>
        <begin position="1"/>
        <end position="22"/>
    </location>
</feature>
<dbReference type="Proteomes" id="UP000004394">
    <property type="component" value="Unassembled WGS sequence"/>
</dbReference>
<evidence type="ECO:0000313" key="3">
    <source>
        <dbReference type="Proteomes" id="UP000004394"/>
    </source>
</evidence>
<dbReference type="AlphaFoldDB" id="E0NSL0"/>
<name>E0NSL0_9BACT</name>
<comment type="caution">
    <text evidence="2">The sequence shown here is derived from an EMBL/GenBank/DDBJ whole genome shotgun (WGS) entry which is preliminary data.</text>
</comment>
<dbReference type="RefSeq" id="WP_006949151.1">
    <property type="nucleotide sequence ID" value="NZ_BAJI01000019.1"/>
</dbReference>
<keyword evidence="3" id="KW-1185">Reference proteome</keyword>